<evidence type="ECO:0000259" key="3">
    <source>
        <dbReference type="SMART" id="SM00235"/>
    </source>
</evidence>
<evidence type="ECO:0000256" key="1">
    <source>
        <dbReference type="SAM" id="MobiDB-lite"/>
    </source>
</evidence>
<keyword evidence="2" id="KW-0472">Membrane</keyword>
<feature type="compositionally biased region" description="Polar residues" evidence="1">
    <location>
        <begin position="25"/>
        <end position="34"/>
    </location>
</feature>
<dbReference type="GO" id="GO:0008237">
    <property type="term" value="F:metallopeptidase activity"/>
    <property type="evidence" value="ECO:0007669"/>
    <property type="project" value="InterPro"/>
</dbReference>
<dbReference type="AlphaFoldDB" id="A0A1H1GS30"/>
<dbReference type="OrthoDB" id="9779865at2"/>
<gene>
    <name evidence="4" type="ORF">SAMN04489765_3509</name>
</gene>
<dbReference type="SUPFAM" id="SSF55486">
    <property type="entry name" value="Metalloproteases ('zincins'), catalytic domain"/>
    <property type="match status" value="1"/>
</dbReference>
<reference evidence="5" key="1">
    <citation type="submission" date="2016-10" db="EMBL/GenBank/DDBJ databases">
        <authorList>
            <person name="Varghese N."/>
            <person name="Submissions S."/>
        </authorList>
    </citation>
    <scope>NUCLEOTIDE SEQUENCE [LARGE SCALE GENOMIC DNA]</scope>
    <source>
        <strain evidence="5">DSM 44142</strain>
    </source>
</reference>
<feature type="compositionally biased region" description="Basic and acidic residues" evidence="1">
    <location>
        <begin position="10"/>
        <end position="22"/>
    </location>
</feature>
<dbReference type="GO" id="GO:0008270">
    <property type="term" value="F:zinc ion binding"/>
    <property type="evidence" value="ECO:0007669"/>
    <property type="project" value="InterPro"/>
</dbReference>
<feature type="compositionally biased region" description="Low complexity" evidence="1">
    <location>
        <begin position="86"/>
        <end position="96"/>
    </location>
</feature>
<dbReference type="InterPro" id="IPR006026">
    <property type="entry name" value="Peptidase_Metallo"/>
</dbReference>
<keyword evidence="2" id="KW-0812">Transmembrane</keyword>
<evidence type="ECO:0000313" key="5">
    <source>
        <dbReference type="Proteomes" id="UP000183053"/>
    </source>
</evidence>
<organism evidence="4 5">
    <name type="scientific">Tsukamurella pulmonis</name>
    <dbReference type="NCBI Taxonomy" id="47312"/>
    <lineage>
        <taxon>Bacteria</taxon>
        <taxon>Bacillati</taxon>
        <taxon>Actinomycetota</taxon>
        <taxon>Actinomycetes</taxon>
        <taxon>Mycobacteriales</taxon>
        <taxon>Tsukamurellaceae</taxon>
        <taxon>Tsukamurella</taxon>
    </lineage>
</organism>
<dbReference type="EMBL" id="FNLF01000002">
    <property type="protein sequence ID" value="SDR15666.1"/>
    <property type="molecule type" value="Genomic_DNA"/>
</dbReference>
<keyword evidence="5" id="KW-1185">Reference proteome</keyword>
<feature type="region of interest" description="Disordered" evidence="1">
    <location>
        <begin position="85"/>
        <end position="118"/>
    </location>
</feature>
<dbReference type="Proteomes" id="UP000183053">
    <property type="component" value="Unassembled WGS sequence"/>
</dbReference>
<protein>
    <recommendedName>
        <fullName evidence="3">Peptidase metallopeptidase domain-containing protein</fullName>
    </recommendedName>
</protein>
<dbReference type="Pfam" id="PF11350">
    <property type="entry name" value="DUF3152"/>
    <property type="match status" value="1"/>
</dbReference>
<evidence type="ECO:0000256" key="2">
    <source>
        <dbReference type="SAM" id="Phobius"/>
    </source>
</evidence>
<dbReference type="STRING" id="47312.SAMN04489765_3509"/>
<dbReference type="SMART" id="SM00235">
    <property type="entry name" value="ZnMc"/>
    <property type="match status" value="1"/>
</dbReference>
<name>A0A1H1GS30_9ACTN</name>
<keyword evidence="2" id="KW-1133">Transmembrane helix</keyword>
<feature type="transmembrane region" description="Helical" evidence="2">
    <location>
        <begin position="60"/>
        <end position="80"/>
    </location>
</feature>
<accession>A0A1H1GS30</accession>
<evidence type="ECO:0000313" key="4">
    <source>
        <dbReference type="EMBL" id="SDR15666.1"/>
    </source>
</evidence>
<dbReference type="GO" id="GO:0006508">
    <property type="term" value="P:proteolysis"/>
    <property type="evidence" value="ECO:0007669"/>
    <property type="project" value="InterPro"/>
</dbReference>
<sequence length="336" mass="36759">MSSPSNPRRPRPDGRAPLRAEWDPINSTAATSGENRYRQPRERVYAKQGRLGRLLRTYGWRAYAVPVLAILTVVALVMTFTDTFRTQESTESSTESHLSRNPTPEKTIIGAPTKTVPGPVPPAGMLPEGGAFTEKGQGIWHVVPGATPRVGKKDEGNQQVFTYRIAVEDGVDMSALGGDQAFAAMVDKTLADPRSWIHDPAVAFQRIDKGTPSFTISLTSPMTVRQACGYTIQLESSCYNGEIGRVVINLARWVRGATAFEGDLTGYRQYAINHEVGHAIGYPQHVTCPAQGALAPIMMQQSFGVKNRDIFDLDKSDGFDNDLTCRPNAWVAPVLK</sequence>
<dbReference type="RefSeq" id="WP_068529154.1">
    <property type="nucleotide sequence ID" value="NZ_AP025457.1"/>
</dbReference>
<proteinExistence type="predicted"/>
<feature type="region of interest" description="Disordered" evidence="1">
    <location>
        <begin position="1"/>
        <end position="41"/>
    </location>
</feature>
<dbReference type="InterPro" id="IPR022603">
    <property type="entry name" value="DUF3152"/>
</dbReference>
<feature type="domain" description="Peptidase metallopeptidase" evidence="3">
    <location>
        <begin position="150"/>
        <end position="325"/>
    </location>
</feature>